<dbReference type="PANTHER" id="PTHR33981:SF16">
    <property type="entry name" value="FYD"/>
    <property type="match status" value="1"/>
</dbReference>
<accession>A0AAE1SKQ0</accession>
<reference evidence="2" key="1">
    <citation type="submission" date="2023-12" db="EMBL/GenBank/DDBJ databases">
        <title>Genome assembly of Anisodus tanguticus.</title>
        <authorList>
            <person name="Wang Y.-J."/>
        </authorList>
    </citation>
    <scope>NUCLEOTIDE SEQUENCE</scope>
    <source>
        <strain evidence="2">KB-2021</strain>
        <tissue evidence="2">Leaf</tissue>
    </source>
</reference>
<dbReference type="Proteomes" id="UP001291623">
    <property type="component" value="Unassembled WGS sequence"/>
</dbReference>
<feature type="region of interest" description="Disordered" evidence="1">
    <location>
        <begin position="74"/>
        <end position="94"/>
    </location>
</feature>
<evidence type="ECO:0000313" key="2">
    <source>
        <dbReference type="EMBL" id="KAK4371431.1"/>
    </source>
</evidence>
<sequence>MDLPPIDQISNISNDYNEAPYIDDLKIEMLAKSKMGEDLLTTLTIESNHLSTLLSMDSGSSSHDELERELIRTANHLQPPDINLPLELSPPPPS</sequence>
<gene>
    <name evidence="2" type="ORF">RND71_010906</name>
</gene>
<evidence type="ECO:0000313" key="3">
    <source>
        <dbReference type="Proteomes" id="UP001291623"/>
    </source>
</evidence>
<keyword evidence="3" id="KW-1185">Reference proteome</keyword>
<organism evidence="2 3">
    <name type="scientific">Anisodus tanguticus</name>
    <dbReference type="NCBI Taxonomy" id="243964"/>
    <lineage>
        <taxon>Eukaryota</taxon>
        <taxon>Viridiplantae</taxon>
        <taxon>Streptophyta</taxon>
        <taxon>Embryophyta</taxon>
        <taxon>Tracheophyta</taxon>
        <taxon>Spermatophyta</taxon>
        <taxon>Magnoliopsida</taxon>
        <taxon>eudicotyledons</taxon>
        <taxon>Gunneridae</taxon>
        <taxon>Pentapetalae</taxon>
        <taxon>asterids</taxon>
        <taxon>lamiids</taxon>
        <taxon>Solanales</taxon>
        <taxon>Solanaceae</taxon>
        <taxon>Solanoideae</taxon>
        <taxon>Hyoscyameae</taxon>
        <taxon>Anisodus</taxon>
    </lineage>
</organism>
<protein>
    <submittedName>
        <fullName evidence="2">Uncharacterized protein</fullName>
    </submittedName>
</protein>
<name>A0AAE1SKQ0_9SOLA</name>
<evidence type="ECO:0000256" key="1">
    <source>
        <dbReference type="SAM" id="MobiDB-lite"/>
    </source>
</evidence>
<dbReference type="EMBL" id="JAVYJV010000005">
    <property type="protein sequence ID" value="KAK4371431.1"/>
    <property type="molecule type" value="Genomic_DNA"/>
</dbReference>
<comment type="caution">
    <text evidence="2">The sequence shown here is derived from an EMBL/GenBank/DDBJ whole genome shotgun (WGS) entry which is preliminary data.</text>
</comment>
<dbReference type="AlphaFoldDB" id="A0AAE1SKQ0"/>
<proteinExistence type="predicted"/>
<dbReference type="PANTHER" id="PTHR33981">
    <property type="entry name" value="EXPRESSED PROTEIN"/>
    <property type="match status" value="1"/>
</dbReference>